<accession>A0ACC3N550</accession>
<comment type="caution">
    <text evidence="1">The sequence shown here is derived from an EMBL/GenBank/DDBJ whole genome shotgun (WGS) entry which is preliminary data.</text>
</comment>
<sequence>MLKVAIIFTIACLLLSTNAFLSIFPFLGFQGRLPHGIIYLEGVLSVLSCALFLTGSTFAFLETLSANNRPIEFYGWGFDYASVESDVEKGSMVDSANDTTRVPPANDLHWTSSLAAFFKHYRDIEPPALEDEKDRKPLDFTRSTPNASRSAVPSPQRDTSCYLDLNFLASLLFVGGSFVYLMTSLASLATIFTTGTVATSIRYPQLCAAIGFVLGSLILLLKIQKERQGRWWKPAIRVLGWHVNFWNLLGSTGFIFCASFGLLTTAHWADLHLNASYLWGSWGFLLASALQCYKARHKKAYT</sequence>
<evidence type="ECO:0000313" key="1">
    <source>
        <dbReference type="EMBL" id="KAK3709384.1"/>
    </source>
</evidence>
<keyword evidence="2" id="KW-1185">Reference proteome</keyword>
<evidence type="ECO:0000313" key="2">
    <source>
        <dbReference type="Proteomes" id="UP001281147"/>
    </source>
</evidence>
<gene>
    <name evidence="1" type="ORF">LTR37_010945</name>
</gene>
<reference evidence="1" key="1">
    <citation type="submission" date="2023-07" db="EMBL/GenBank/DDBJ databases">
        <title>Black Yeasts Isolated from many extreme environments.</title>
        <authorList>
            <person name="Coleine C."/>
            <person name="Stajich J.E."/>
            <person name="Selbmann L."/>
        </authorList>
    </citation>
    <scope>NUCLEOTIDE SEQUENCE</scope>
    <source>
        <strain evidence="1">CCFEE 5714</strain>
    </source>
</reference>
<name>A0ACC3N550_9PEZI</name>
<protein>
    <submittedName>
        <fullName evidence="1">Uncharacterized protein</fullName>
    </submittedName>
</protein>
<organism evidence="1 2">
    <name type="scientific">Vermiconidia calcicola</name>
    <dbReference type="NCBI Taxonomy" id="1690605"/>
    <lineage>
        <taxon>Eukaryota</taxon>
        <taxon>Fungi</taxon>
        <taxon>Dikarya</taxon>
        <taxon>Ascomycota</taxon>
        <taxon>Pezizomycotina</taxon>
        <taxon>Dothideomycetes</taxon>
        <taxon>Dothideomycetidae</taxon>
        <taxon>Mycosphaerellales</taxon>
        <taxon>Extremaceae</taxon>
        <taxon>Vermiconidia</taxon>
    </lineage>
</organism>
<proteinExistence type="predicted"/>
<dbReference type="Proteomes" id="UP001281147">
    <property type="component" value="Unassembled WGS sequence"/>
</dbReference>
<dbReference type="EMBL" id="JAUTXU010000093">
    <property type="protein sequence ID" value="KAK3709384.1"/>
    <property type="molecule type" value="Genomic_DNA"/>
</dbReference>